<keyword evidence="2" id="KW-0732">Signal</keyword>
<feature type="signal peptide" evidence="2">
    <location>
        <begin position="1"/>
        <end position="21"/>
    </location>
</feature>
<accession>A0A6J4SV15</accession>
<organism evidence="3">
    <name type="scientific">uncultured Solirubrobacteraceae bacterium</name>
    <dbReference type="NCBI Taxonomy" id="1162706"/>
    <lineage>
        <taxon>Bacteria</taxon>
        <taxon>Bacillati</taxon>
        <taxon>Actinomycetota</taxon>
        <taxon>Thermoleophilia</taxon>
        <taxon>Solirubrobacterales</taxon>
        <taxon>Solirubrobacteraceae</taxon>
        <taxon>environmental samples</taxon>
    </lineage>
</organism>
<feature type="region of interest" description="Disordered" evidence="1">
    <location>
        <begin position="20"/>
        <end position="40"/>
    </location>
</feature>
<dbReference type="AlphaFoldDB" id="A0A6J4SV15"/>
<reference evidence="3" key="1">
    <citation type="submission" date="2020-02" db="EMBL/GenBank/DDBJ databases">
        <authorList>
            <person name="Meier V. D."/>
        </authorList>
    </citation>
    <scope>NUCLEOTIDE SEQUENCE</scope>
    <source>
        <strain evidence="3">AVDCRST_MAG30</strain>
    </source>
</reference>
<gene>
    <name evidence="3" type="ORF">AVDCRST_MAG30-2194</name>
</gene>
<evidence type="ECO:0000256" key="1">
    <source>
        <dbReference type="SAM" id="MobiDB-lite"/>
    </source>
</evidence>
<name>A0A6J4SV15_9ACTN</name>
<sequence>MTRPLALALALALAGCGAQDAAAPAPAPSPRPAAATPANGPVAYVMPRSAAPSLGGADPFEQAEVFAESEWEGYPAIVLIEWLGDRGIDLEEPPDLRRVSERLAREQELPLVFIAPEHRRFAARLDRLRPSDETLQRFSDRIVAIPLDL</sequence>
<proteinExistence type="predicted"/>
<feature type="chain" id="PRO_5039430798" evidence="2">
    <location>
        <begin position="22"/>
        <end position="149"/>
    </location>
</feature>
<evidence type="ECO:0000313" key="3">
    <source>
        <dbReference type="EMBL" id="CAA9505955.1"/>
    </source>
</evidence>
<evidence type="ECO:0000256" key="2">
    <source>
        <dbReference type="SAM" id="SignalP"/>
    </source>
</evidence>
<dbReference type="EMBL" id="CADCVS010000288">
    <property type="protein sequence ID" value="CAA9505955.1"/>
    <property type="molecule type" value="Genomic_DNA"/>
</dbReference>
<dbReference type="PROSITE" id="PS51257">
    <property type="entry name" value="PROKAR_LIPOPROTEIN"/>
    <property type="match status" value="1"/>
</dbReference>
<protein>
    <submittedName>
        <fullName evidence="3">Uncharacterized protein</fullName>
    </submittedName>
</protein>